<evidence type="ECO:0000313" key="7">
    <source>
        <dbReference type="Proteomes" id="UP000232188"/>
    </source>
</evidence>
<evidence type="ECO:0000313" key="5">
    <source>
        <dbReference type="EMBL" id="PJZ60281.1"/>
    </source>
</evidence>
<dbReference type="PROSITE" id="PS50088">
    <property type="entry name" value="ANK_REPEAT"/>
    <property type="match status" value="2"/>
</dbReference>
<dbReference type="PRINTS" id="PR01415">
    <property type="entry name" value="ANKYRIN"/>
</dbReference>
<dbReference type="SUPFAM" id="SSF48403">
    <property type="entry name" value="Ankyrin repeat"/>
    <property type="match status" value="1"/>
</dbReference>
<dbReference type="PANTHER" id="PTHR24171">
    <property type="entry name" value="ANKYRIN REPEAT DOMAIN-CONTAINING PROTEIN 39-RELATED"/>
    <property type="match status" value="1"/>
</dbReference>
<dbReference type="Pfam" id="PF12796">
    <property type="entry name" value="Ank_2"/>
    <property type="match status" value="1"/>
</dbReference>
<dbReference type="Proteomes" id="UP000232149">
    <property type="component" value="Unassembled WGS sequence"/>
</dbReference>
<proteinExistence type="predicted"/>
<dbReference type="Gene3D" id="1.25.40.20">
    <property type="entry name" value="Ankyrin repeat-containing domain"/>
    <property type="match status" value="1"/>
</dbReference>
<comment type="caution">
    <text evidence="4">The sequence shown here is derived from an EMBL/GenBank/DDBJ whole genome shotgun (WGS) entry which is preliminary data.</text>
</comment>
<dbReference type="EMBL" id="NPDV01000001">
    <property type="protein sequence ID" value="PJZ55238.1"/>
    <property type="molecule type" value="Genomic_DNA"/>
</dbReference>
<feature type="repeat" description="ANK" evidence="3">
    <location>
        <begin position="66"/>
        <end position="98"/>
    </location>
</feature>
<evidence type="ECO:0000256" key="2">
    <source>
        <dbReference type="ARBA" id="ARBA00023043"/>
    </source>
</evidence>
<dbReference type="AlphaFoldDB" id="A0A2M9YUM2"/>
<accession>A0A2M9YUM2</accession>
<name>A0A2M9YUM2_9LEPT</name>
<gene>
    <name evidence="5" type="ORF">CH376_19200</name>
    <name evidence="4" type="ORF">CH380_01655</name>
</gene>
<evidence type="ECO:0000313" key="4">
    <source>
        <dbReference type="EMBL" id="PJZ55238.1"/>
    </source>
</evidence>
<sequence>MDSSAPSNQISKYLPNSSQSHSQAWKDFQRSMSSEDFCFDLARRGDLEGLSDRLSKFGDLERKNQRGYTLLMLAAYNGREEVVRFLLSHGADVNSTDYSGNSILMGAAFKGFDKIVEVLLNSGANKNYKNSKGQNAFLFSEMFGRKRVSELLSDKKRNWSYRAASFINSWIRYFTQTAWKGGRQ</sequence>
<dbReference type="EMBL" id="NPDU01000069">
    <property type="protein sequence ID" value="PJZ60281.1"/>
    <property type="molecule type" value="Genomic_DNA"/>
</dbReference>
<keyword evidence="6" id="KW-1185">Reference proteome</keyword>
<dbReference type="Proteomes" id="UP000232188">
    <property type="component" value="Unassembled WGS sequence"/>
</dbReference>
<evidence type="ECO:0000256" key="3">
    <source>
        <dbReference type="PROSITE-ProRule" id="PRU00023"/>
    </source>
</evidence>
<evidence type="ECO:0000313" key="6">
    <source>
        <dbReference type="Proteomes" id="UP000232149"/>
    </source>
</evidence>
<keyword evidence="2 3" id="KW-0040">ANK repeat</keyword>
<dbReference type="InterPro" id="IPR036770">
    <property type="entry name" value="Ankyrin_rpt-contain_sf"/>
</dbReference>
<dbReference type="SMART" id="SM00248">
    <property type="entry name" value="ANK"/>
    <property type="match status" value="2"/>
</dbReference>
<evidence type="ECO:0000256" key="1">
    <source>
        <dbReference type="ARBA" id="ARBA00022737"/>
    </source>
</evidence>
<reference evidence="6 7" key="1">
    <citation type="submission" date="2017-07" db="EMBL/GenBank/DDBJ databases">
        <title>Leptospira spp. isolated from tropical soils.</title>
        <authorList>
            <person name="Thibeaux R."/>
            <person name="Iraola G."/>
            <person name="Ferres I."/>
            <person name="Bierque E."/>
            <person name="Girault D."/>
            <person name="Soupe-Gilbert M.-E."/>
            <person name="Picardeau M."/>
            <person name="Goarant C."/>
        </authorList>
    </citation>
    <scope>NUCLEOTIDE SEQUENCE [LARGE SCALE GENOMIC DNA]</scope>
    <source>
        <strain evidence="4 7">FH2-B-C1</strain>
        <strain evidence="5 6">FH2-B-D1</strain>
    </source>
</reference>
<dbReference type="InterPro" id="IPR002110">
    <property type="entry name" value="Ankyrin_rpt"/>
</dbReference>
<protein>
    <submittedName>
        <fullName evidence="4">Uncharacterized protein</fullName>
    </submittedName>
</protein>
<dbReference type="PANTHER" id="PTHR24171:SF9">
    <property type="entry name" value="ANKYRIN REPEAT DOMAIN-CONTAINING PROTEIN 39"/>
    <property type="match status" value="1"/>
</dbReference>
<dbReference type="PROSITE" id="PS50297">
    <property type="entry name" value="ANK_REP_REGION"/>
    <property type="match status" value="2"/>
</dbReference>
<feature type="repeat" description="ANK" evidence="3">
    <location>
        <begin position="99"/>
        <end position="131"/>
    </location>
</feature>
<organism evidence="4 7">
    <name type="scientific">Leptospira adleri</name>
    <dbReference type="NCBI Taxonomy" id="2023186"/>
    <lineage>
        <taxon>Bacteria</taxon>
        <taxon>Pseudomonadati</taxon>
        <taxon>Spirochaetota</taxon>
        <taxon>Spirochaetia</taxon>
        <taxon>Leptospirales</taxon>
        <taxon>Leptospiraceae</taxon>
        <taxon>Leptospira</taxon>
    </lineage>
</organism>
<keyword evidence="1" id="KW-0677">Repeat</keyword>